<dbReference type="InterPro" id="IPR013083">
    <property type="entry name" value="Znf_RING/FYVE/PHD"/>
</dbReference>
<dbReference type="CDD" id="cd21387">
    <property type="entry name" value="GAT_Hrs"/>
    <property type="match status" value="1"/>
</dbReference>
<keyword evidence="10" id="KW-0175">Coiled coil</keyword>
<dbReference type="Gene3D" id="1.25.40.90">
    <property type="match status" value="1"/>
</dbReference>
<dbReference type="Pfam" id="PF01363">
    <property type="entry name" value="FYVE"/>
    <property type="match status" value="1"/>
</dbReference>
<feature type="region of interest" description="Disordered" evidence="11">
    <location>
        <begin position="751"/>
        <end position="776"/>
    </location>
</feature>
<feature type="coiled-coil region" evidence="10">
    <location>
        <begin position="446"/>
        <end position="529"/>
    </location>
</feature>
<feature type="compositionally biased region" description="Low complexity" evidence="11">
    <location>
        <begin position="727"/>
        <end position="738"/>
    </location>
</feature>
<evidence type="ECO:0000313" key="14">
    <source>
        <dbReference type="Ensembl" id="ENSSSCP00040017013.1"/>
    </source>
</evidence>
<sequence length="804" mass="87357">RGRGSKLRVFLALDKATSQLLLETDWESILQICDLIRQGDTQAKYAVSSIKKKVNDKNPHVALYALEVMESVVKNCGQTVHDEVANKQTMEELKELLKRQVEVSVRNKILHLIQAWAHAFRNEPKYKVVQDTYQIMKVEGHVFPEFKESDAMFAAERAPDWVDAEECHRCRVQFGVMTRKHHCRACGQIFCGKCSSRCSTIPKFGIEKEVRVCEPSLQLAPPCPPQLPPKRDETALQEEEELQLALALSQSEAEEKERTRQKSAYAAYPKAEPAPVASSAPPASSLYSSPVNSSAPLAEDIDPELARYLNRNYWEKKQEEARKSPTPSAPVPLAEPAAQPGEGHAVPASVETPLPEGDPQPVTPAGGPFGEYQNGESEESHAQFLKALQNAVSTFVNRVRSNHVRGRSITNDSAVLSLFQSINGMHPQLLELLNQLDERRLYYEGLQDKLAQIRDARGALSALREEHREKLRRAAEEAERQRQIQLAQKLEIMRQKKQEYLEVQRQLAIQRLQEQEKERQLRLEQQKQTIQMRAQMPAFSLPYAQLQAMPTAGGVLYQPSGPASFAGTFSPAGSVEGSPMHTVYMSQPAPAAGGPYPSLPGAAADPSMVGAYMYPAGATGAQTAPPGPAGPTASPAYSSYQPSPAQAYQNVASQPPQSLPAVSQPPQAGALGYVGGQAVSVGYQPYGMQVRGWGLCRSPSSSPLWSPLAQRAGVSPPGSLDCPPRPGRASAAPAAALPHRAAARVPADGTLRRPSPAAAPCGPAAARTGAAGTGQRGPAHLLRLSLAGSPPPIRVTLRFWPPVS</sequence>
<dbReference type="Gene3D" id="3.30.40.10">
    <property type="entry name" value="Zinc/RING finger domain, C3HC4 (zinc finger)"/>
    <property type="match status" value="1"/>
</dbReference>
<dbReference type="PIRSF" id="PIRSF036956">
    <property type="entry name" value="Hrs_Vps27"/>
    <property type="match status" value="1"/>
</dbReference>
<organism evidence="14 15">
    <name type="scientific">Sus scrofa</name>
    <name type="common">Pig</name>
    <dbReference type="NCBI Taxonomy" id="9823"/>
    <lineage>
        <taxon>Eukaryota</taxon>
        <taxon>Metazoa</taxon>
        <taxon>Chordata</taxon>
        <taxon>Craniata</taxon>
        <taxon>Vertebrata</taxon>
        <taxon>Euteleostomi</taxon>
        <taxon>Mammalia</taxon>
        <taxon>Eutheria</taxon>
        <taxon>Laurasiatheria</taxon>
        <taxon>Artiodactyla</taxon>
        <taxon>Suina</taxon>
        <taxon>Suidae</taxon>
        <taxon>Sus</taxon>
    </lineage>
</organism>
<keyword evidence="3 8" id="KW-0963">Cytoplasm</keyword>
<protein>
    <recommendedName>
        <fullName evidence="2 8">Hepatocyte growth factor-regulated tyrosine kinase substrate</fullName>
    </recommendedName>
</protein>
<evidence type="ECO:0000256" key="4">
    <source>
        <dbReference type="ARBA" id="ARBA00022553"/>
    </source>
</evidence>
<dbReference type="GO" id="GO:0019904">
    <property type="term" value="F:protein domain specific binding"/>
    <property type="evidence" value="ECO:0007669"/>
    <property type="project" value="UniProtKB-UniRule"/>
</dbReference>
<keyword evidence="8" id="KW-0472">Membrane</keyword>
<keyword evidence="4" id="KW-0597">Phosphoprotein</keyword>
<dbReference type="CDD" id="cd15720">
    <property type="entry name" value="FYVE_Hrs"/>
    <property type="match status" value="1"/>
</dbReference>
<keyword evidence="6 9" id="KW-0863">Zinc-finger</keyword>
<dbReference type="Gene3D" id="1.20.5.1940">
    <property type="match status" value="1"/>
</dbReference>
<evidence type="ECO:0000256" key="9">
    <source>
        <dbReference type="PROSITE-ProRule" id="PRU00091"/>
    </source>
</evidence>
<feature type="domain" description="VHS" evidence="13">
    <location>
        <begin position="16"/>
        <end position="144"/>
    </location>
</feature>
<reference evidence="14" key="1">
    <citation type="submission" date="2025-08" db="UniProtKB">
        <authorList>
            <consortium name="Ensembl"/>
        </authorList>
    </citation>
    <scope>IDENTIFICATION</scope>
</reference>
<feature type="compositionally biased region" description="Low complexity" evidence="11">
    <location>
        <begin position="264"/>
        <end position="290"/>
    </location>
</feature>
<dbReference type="SUPFAM" id="SSF48464">
    <property type="entry name" value="ENTH/VHS domain"/>
    <property type="match status" value="1"/>
</dbReference>
<dbReference type="AlphaFoldDB" id="A0A8D1E6W6"/>
<evidence type="ECO:0000313" key="15">
    <source>
        <dbReference type="Proteomes" id="UP000694722"/>
    </source>
</evidence>
<keyword evidence="8" id="KW-0967">Endosome</keyword>
<dbReference type="Proteomes" id="UP000694722">
    <property type="component" value="Unplaced"/>
</dbReference>
<evidence type="ECO:0000256" key="11">
    <source>
        <dbReference type="SAM" id="MobiDB-lite"/>
    </source>
</evidence>
<dbReference type="GO" id="GO:0043130">
    <property type="term" value="F:ubiquitin binding"/>
    <property type="evidence" value="ECO:0007669"/>
    <property type="project" value="InterPro"/>
</dbReference>
<dbReference type="PROSITE" id="PS50178">
    <property type="entry name" value="ZF_FYVE"/>
    <property type="match status" value="1"/>
</dbReference>
<dbReference type="FunFam" id="1.20.5.1940:FF:000003">
    <property type="entry name" value="Hepatocyte growth factor-regulated tyrosine kinase substrate"/>
    <property type="match status" value="1"/>
</dbReference>
<evidence type="ECO:0000256" key="10">
    <source>
        <dbReference type="SAM" id="Coils"/>
    </source>
</evidence>
<dbReference type="InterPro" id="IPR008942">
    <property type="entry name" value="ENTH_VHS"/>
</dbReference>
<evidence type="ECO:0000256" key="5">
    <source>
        <dbReference type="ARBA" id="ARBA00022723"/>
    </source>
</evidence>
<dbReference type="GO" id="GO:0008270">
    <property type="term" value="F:zinc ion binding"/>
    <property type="evidence" value="ECO:0007669"/>
    <property type="project" value="UniProtKB-KW"/>
</dbReference>
<feature type="region of interest" description="Disordered" evidence="11">
    <location>
        <begin position="622"/>
        <end position="648"/>
    </location>
</feature>
<evidence type="ECO:0000256" key="2">
    <source>
        <dbReference type="ARBA" id="ARBA00015450"/>
    </source>
</evidence>
<dbReference type="SMART" id="SM00064">
    <property type="entry name" value="FYVE"/>
    <property type="match status" value="1"/>
</dbReference>
<accession>A0A8D1E6W6</accession>
<evidence type="ECO:0000256" key="3">
    <source>
        <dbReference type="ARBA" id="ARBA00022490"/>
    </source>
</evidence>
<dbReference type="Pfam" id="PF00790">
    <property type="entry name" value="VHS"/>
    <property type="match status" value="1"/>
</dbReference>
<keyword evidence="5" id="KW-0479">Metal-binding</keyword>
<evidence type="ECO:0000256" key="1">
    <source>
        <dbReference type="ARBA" id="ARBA00004469"/>
    </source>
</evidence>
<dbReference type="InterPro" id="IPR000306">
    <property type="entry name" value="Znf_FYVE"/>
</dbReference>
<dbReference type="FunFam" id="3.30.40.10:FF:000028">
    <property type="entry name" value="Putative hepatocyte growth factor-regulated tyrosine kinase substrate"/>
    <property type="match status" value="1"/>
</dbReference>
<dbReference type="SMART" id="SM00288">
    <property type="entry name" value="VHS"/>
    <property type="match status" value="1"/>
</dbReference>
<dbReference type="GO" id="GO:0015031">
    <property type="term" value="P:protein transport"/>
    <property type="evidence" value="ECO:0007669"/>
    <property type="project" value="UniProtKB-KW"/>
</dbReference>
<evidence type="ECO:0000259" key="13">
    <source>
        <dbReference type="PROSITE" id="PS50179"/>
    </source>
</evidence>
<dbReference type="Pfam" id="PF12210">
    <property type="entry name" value="Hrs_helical"/>
    <property type="match status" value="1"/>
</dbReference>
<dbReference type="FunFam" id="1.25.40.90:FF:000014">
    <property type="entry name" value="Hepatocyte growth factor-regulated tyrosine kinase substrate"/>
    <property type="match status" value="1"/>
</dbReference>
<dbReference type="CDD" id="cd03569">
    <property type="entry name" value="VHS_Hrs"/>
    <property type="match status" value="1"/>
</dbReference>
<dbReference type="Ensembl" id="ENSSSCT00040040601.1">
    <property type="protein sequence ID" value="ENSSSCP00040017013.1"/>
    <property type="gene ID" value="ENSSSCG00040027103.1"/>
</dbReference>
<proteinExistence type="predicted"/>
<dbReference type="InterPro" id="IPR024641">
    <property type="entry name" value="HRS_helical"/>
</dbReference>
<dbReference type="InterPro" id="IPR002014">
    <property type="entry name" value="VHS_dom"/>
</dbReference>
<dbReference type="PANTHER" id="PTHR46275:SF1">
    <property type="entry name" value="HEPATOCYTE GROWTH FACTOR-REGULATED TYROSINE KINASE SUBSTRATE"/>
    <property type="match status" value="1"/>
</dbReference>
<dbReference type="InterPro" id="IPR017073">
    <property type="entry name" value="HGS/VPS27"/>
</dbReference>
<evidence type="ECO:0000256" key="6">
    <source>
        <dbReference type="ARBA" id="ARBA00022771"/>
    </source>
</evidence>
<comment type="function">
    <text evidence="8">Involved in intracellular signal transduction mediated by cytokines and growth factors. When associated with STAM, it suppresses DNA signaling upon stimulation by IL-2 and GM-CSF. Could be a direct effector of PI3-kinase in vesicular pathway via early endosomes and may regulate trafficking to early and late endosomes by recruiting clathrin. May concentrate ubiquitinated receptors within clathrin-coated regions. Involved in down-regulation of receptor tyrosine kinase via multivesicular body (MVBs) when complexed with STAM (ESCRT-0 complex). The ESCRT-0 complex binds ubiquitin and acts as sorting machinery that recognizes ubiquitinated receptors and transfers them to further sequential lysosomal sorting/trafficking processes. May contribute to the efficient recruitment of SMADs to the activin receptor complex. Involved in receptor recycling via its association with the CART complex, a multiprotein complex required for efficient transferrin receptor recycling but not for EGFR degradation.</text>
</comment>
<dbReference type="PROSITE" id="PS50179">
    <property type="entry name" value="VHS"/>
    <property type="match status" value="1"/>
</dbReference>
<dbReference type="SUPFAM" id="SSF57903">
    <property type="entry name" value="FYVE/PHD zinc finger"/>
    <property type="match status" value="1"/>
</dbReference>
<dbReference type="InterPro" id="IPR017455">
    <property type="entry name" value="Znf_FYVE-rel"/>
</dbReference>
<feature type="region of interest" description="Disordered" evidence="11">
    <location>
        <begin position="708"/>
        <end position="738"/>
    </location>
</feature>
<keyword evidence="7" id="KW-0862">Zinc</keyword>
<evidence type="ECO:0000259" key="12">
    <source>
        <dbReference type="PROSITE" id="PS50178"/>
    </source>
</evidence>
<dbReference type="PANTHER" id="PTHR46275">
    <property type="entry name" value="HEPATOCYTE GROWTH FACTOR-REGULATED TYROSINE KINASE SUBSTRATE"/>
    <property type="match status" value="1"/>
</dbReference>
<feature type="region of interest" description="Disordered" evidence="11">
    <location>
        <begin position="244"/>
        <end position="298"/>
    </location>
</feature>
<dbReference type="GO" id="GO:0031901">
    <property type="term" value="C:early endosome membrane"/>
    <property type="evidence" value="ECO:0007669"/>
    <property type="project" value="UniProtKB-SubCell"/>
</dbReference>
<evidence type="ECO:0000256" key="7">
    <source>
        <dbReference type="ARBA" id="ARBA00022833"/>
    </source>
</evidence>
<evidence type="ECO:0000256" key="8">
    <source>
        <dbReference type="PIRNR" id="PIRNR036956"/>
    </source>
</evidence>
<feature type="compositionally biased region" description="Low complexity" evidence="11">
    <location>
        <begin position="751"/>
        <end position="770"/>
    </location>
</feature>
<comment type="subcellular location">
    <subcellularLocation>
        <location evidence="8">Cytoplasm</location>
    </subcellularLocation>
    <subcellularLocation>
        <location evidence="1 8">Early endosome membrane</location>
        <topology evidence="1 8">Peripheral membrane protein</topology>
        <orientation evidence="1 8">Cytoplasmic side</orientation>
    </subcellularLocation>
    <subcellularLocation>
        <location evidence="8">Endosome</location>
        <location evidence="8">Multivesicular body membrane</location>
        <topology evidence="8">Peripheral membrane protein</topology>
    </subcellularLocation>
</comment>
<dbReference type="GO" id="GO:0032585">
    <property type="term" value="C:multivesicular body membrane"/>
    <property type="evidence" value="ECO:0007669"/>
    <property type="project" value="UniProtKB-SubCell"/>
</dbReference>
<gene>
    <name evidence="14" type="primary">HGS</name>
</gene>
<dbReference type="GO" id="GO:0035091">
    <property type="term" value="F:phosphatidylinositol binding"/>
    <property type="evidence" value="ECO:0007669"/>
    <property type="project" value="InterPro"/>
</dbReference>
<feature type="domain" description="FYVE-type" evidence="12">
    <location>
        <begin position="161"/>
        <end position="221"/>
    </location>
</feature>
<name>A0A8D1E6W6_PIG</name>
<dbReference type="InterPro" id="IPR003903">
    <property type="entry name" value="UIM_dom"/>
</dbReference>
<keyword evidence="8" id="KW-0813">Transport</keyword>
<keyword evidence="8" id="KW-0653">Protein transport</keyword>
<feature type="region of interest" description="Disordered" evidence="11">
    <location>
        <begin position="317"/>
        <end position="381"/>
    </location>
</feature>
<dbReference type="InterPro" id="IPR011011">
    <property type="entry name" value="Znf_FYVE_PHD"/>
</dbReference>
<dbReference type="PROSITE" id="PS50330">
    <property type="entry name" value="UIM"/>
    <property type="match status" value="1"/>
</dbReference>